<protein>
    <submittedName>
        <fullName evidence="2">Uncharacterized protein</fullName>
    </submittedName>
</protein>
<keyword evidence="1" id="KW-0732">Signal</keyword>
<proteinExistence type="predicted"/>
<dbReference type="OrthoDB" id="10478255at2759"/>
<organism evidence="2 3">
    <name type="scientific">Tothia fuscella</name>
    <dbReference type="NCBI Taxonomy" id="1048955"/>
    <lineage>
        <taxon>Eukaryota</taxon>
        <taxon>Fungi</taxon>
        <taxon>Dikarya</taxon>
        <taxon>Ascomycota</taxon>
        <taxon>Pezizomycotina</taxon>
        <taxon>Dothideomycetes</taxon>
        <taxon>Pleosporomycetidae</taxon>
        <taxon>Venturiales</taxon>
        <taxon>Cylindrosympodiaceae</taxon>
        <taxon>Tothia</taxon>
    </lineage>
</organism>
<dbReference type="EMBL" id="MU007027">
    <property type="protein sequence ID" value="KAF2432192.1"/>
    <property type="molecule type" value="Genomic_DNA"/>
</dbReference>
<reference evidence="2" key="1">
    <citation type="journal article" date="2020" name="Stud. Mycol.">
        <title>101 Dothideomycetes genomes: a test case for predicting lifestyles and emergence of pathogens.</title>
        <authorList>
            <person name="Haridas S."/>
            <person name="Albert R."/>
            <person name="Binder M."/>
            <person name="Bloem J."/>
            <person name="Labutti K."/>
            <person name="Salamov A."/>
            <person name="Andreopoulos B."/>
            <person name="Baker S."/>
            <person name="Barry K."/>
            <person name="Bills G."/>
            <person name="Bluhm B."/>
            <person name="Cannon C."/>
            <person name="Castanera R."/>
            <person name="Culley D."/>
            <person name="Daum C."/>
            <person name="Ezra D."/>
            <person name="Gonzalez J."/>
            <person name="Henrissat B."/>
            <person name="Kuo A."/>
            <person name="Liang C."/>
            <person name="Lipzen A."/>
            <person name="Lutzoni F."/>
            <person name="Magnuson J."/>
            <person name="Mondo S."/>
            <person name="Nolan M."/>
            <person name="Ohm R."/>
            <person name="Pangilinan J."/>
            <person name="Park H.-J."/>
            <person name="Ramirez L."/>
            <person name="Alfaro M."/>
            <person name="Sun H."/>
            <person name="Tritt A."/>
            <person name="Yoshinaga Y."/>
            <person name="Zwiers L.-H."/>
            <person name="Turgeon B."/>
            <person name="Goodwin S."/>
            <person name="Spatafora J."/>
            <person name="Crous P."/>
            <person name="Grigoriev I."/>
        </authorList>
    </citation>
    <scope>NUCLEOTIDE SEQUENCE</scope>
    <source>
        <strain evidence="2">CBS 130266</strain>
    </source>
</reference>
<dbReference type="AlphaFoldDB" id="A0A9P4NUY5"/>
<feature type="signal peptide" evidence="1">
    <location>
        <begin position="1"/>
        <end position="18"/>
    </location>
</feature>
<feature type="chain" id="PRO_5040444668" evidence="1">
    <location>
        <begin position="19"/>
        <end position="180"/>
    </location>
</feature>
<evidence type="ECO:0000313" key="2">
    <source>
        <dbReference type="EMBL" id="KAF2432192.1"/>
    </source>
</evidence>
<keyword evidence="3" id="KW-1185">Reference proteome</keyword>
<accession>A0A9P4NUY5</accession>
<comment type="caution">
    <text evidence="2">The sequence shown here is derived from an EMBL/GenBank/DDBJ whole genome shotgun (WGS) entry which is preliminary data.</text>
</comment>
<evidence type="ECO:0000256" key="1">
    <source>
        <dbReference type="SAM" id="SignalP"/>
    </source>
</evidence>
<evidence type="ECO:0000313" key="3">
    <source>
        <dbReference type="Proteomes" id="UP000800235"/>
    </source>
</evidence>
<gene>
    <name evidence="2" type="ORF">EJ08DRAFT_695645</name>
</gene>
<dbReference type="Proteomes" id="UP000800235">
    <property type="component" value="Unassembled WGS sequence"/>
</dbReference>
<name>A0A9P4NUY5_9PEZI</name>
<sequence length="180" mass="18734">MVSKIIAVVAALAVSALAAPTDVSKPFKIGVTIEGKTVYLTKTATASPNLADGISCTIGDKPTAKGAITCEGNLGYYYADRHPFDGAAVPITLEAAEKVEKSNKLFFDGYVKSNSGWSIGAGDVLTWKAQQPGTATKPNLVHLSRSATGKAGEIYAEICSTYGHPDGKAFTPGAVKAYYV</sequence>